<keyword evidence="3" id="KW-1185">Reference proteome</keyword>
<reference evidence="3 4" key="1">
    <citation type="submission" date="2019-10" db="EMBL/GenBank/DDBJ databases">
        <title>Poseidonibacter ostreae sp. nov., isolated from the gut of the Ostrea denselamellosa.</title>
        <authorList>
            <person name="Choi A."/>
        </authorList>
    </citation>
    <scope>NUCLEOTIDE SEQUENCE [LARGE SCALE GENOMIC DNA]</scope>
    <source>
        <strain evidence="1 4">SJOD-M-33</strain>
        <strain evidence="2 3">SJOD-M-5</strain>
    </source>
</reference>
<proteinExistence type="predicted"/>
<evidence type="ECO:0000313" key="2">
    <source>
        <dbReference type="EMBL" id="KAB7892287.1"/>
    </source>
</evidence>
<dbReference type="RefSeq" id="WP_152188363.1">
    <property type="nucleotide sequence ID" value="NZ_WFKI01000008.1"/>
</dbReference>
<dbReference type="EMBL" id="WFKJ01000006">
    <property type="protein sequence ID" value="KAB7892287.1"/>
    <property type="molecule type" value="Genomic_DNA"/>
</dbReference>
<organism evidence="1 4">
    <name type="scientific">Poseidonibacter ostreae</name>
    <dbReference type="NCBI Taxonomy" id="2654171"/>
    <lineage>
        <taxon>Bacteria</taxon>
        <taxon>Pseudomonadati</taxon>
        <taxon>Campylobacterota</taxon>
        <taxon>Epsilonproteobacteria</taxon>
        <taxon>Campylobacterales</taxon>
        <taxon>Arcobacteraceae</taxon>
        <taxon>Poseidonibacter</taxon>
    </lineage>
</organism>
<evidence type="ECO:0000313" key="3">
    <source>
        <dbReference type="Proteomes" id="UP000461010"/>
    </source>
</evidence>
<gene>
    <name evidence="2" type="ORF">GBG18_03265</name>
    <name evidence="1" type="ORF">GBG19_02935</name>
</gene>
<evidence type="ECO:0000313" key="1">
    <source>
        <dbReference type="EMBL" id="KAB7890428.1"/>
    </source>
</evidence>
<accession>A0A6L4WVA4</accession>
<comment type="caution">
    <text evidence="1">The sequence shown here is derived from an EMBL/GenBank/DDBJ whole genome shotgun (WGS) entry which is preliminary data.</text>
</comment>
<name>A0A6L4WVA4_9BACT</name>
<dbReference type="Proteomes" id="UP000472839">
    <property type="component" value="Unassembled WGS sequence"/>
</dbReference>
<dbReference type="EMBL" id="WFKK01000005">
    <property type="protein sequence ID" value="KAB7890428.1"/>
    <property type="molecule type" value="Genomic_DNA"/>
</dbReference>
<evidence type="ECO:0000313" key="4">
    <source>
        <dbReference type="Proteomes" id="UP000472839"/>
    </source>
</evidence>
<dbReference type="Proteomes" id="UP000461010">
    <property type="component" value="Unassembled WGS sequence"/>
</dbReference>
<dbReference type="AlphaFoldDB" id="A0A6L4WVA4"/>
<sequence length="68" mass="7776">MDKTNDIVIDEWEIKLDQKLVEIKECQTSNSLESCTPCDKFFDCDLRKKYVLAVYSSMNKGAGGGFEF</sequence>
<protein>
    <submittedName>
        <fullName evidence="1">Uncharacterized protein</fullName>
    </submittedName>
</protein>